<evidence type="ECO:0000313" key="1">
    <source>
        <dbReference type="EMBL" id="MCL7036574.1"/>
    </source>
</evidence>
<protein>
    <submittedName>
        <fullName evidence="1">Uncharacterized protein</fullName>
    </submittedName>
</protein>
<reference evidence="1" key="1">
    <citation type="submission" date="2022-03" db="EMBL/GenBank/DDBJ databases">
        <title>A functionally conserved STORR gene fusion in Papaver species that diverged 16.8 million years ago.</title>
        <authorList>
            <person name="Catania T."/>
        </authorList>
    </citation>
    <scope>NUCLEOTIDE SEQUENCE</scope>
    <source>
        <strain evidence="1">S-191538</strain>
    </source>
</reference>
<accession>A0AA41VA06</accession>
<keyword evidence="2" id="KW-1185">Reference proteome</keyword>
<name>A0AA41VA06_PAPNU</name>
<dbReference type="Proteomes" id="UP001177140">
    <property type="component" value="Unassembled WGS sequence"/>
</dbReference>
<organism evidence="1 2">
    <name type="scientific">Papaver nudicaule</name>
    <name type="common">Iceland poppy</name>
    <dbReference type="NCBI Taxonomy" id="74823"/>
    <lineage>
        <taxon>Eukaryota</taxon>
        <taxon>Viridiplantae</taxon>
        <taxon>Streptophyta</taxon>
        <taxon>Embryophyta</taxon>
        <taxon>Tracheophyta</taxon>
        <taxon>Spermatophyta</taxon>
        <taxon>Magnoliopsida</taxon>
        <taxon>Ranunculales</taxon>
        <taxon>Papaveraceae</taxon>
        <taxon>Papaveroideae</taxon>
        <taxon>Papaver</taxon>
    </lineage>
</organism>
<proteinExistence type="predicted"/>
<dbReference type="EMBL" id="JAJJMA010169457">
    <property type="protein sequence ID" value="MCL7036574.1"/>
    <property type="molecule type" value="Genomic_DNA"/>
</dbReference>
<sequence>MVLQVPTRGSSCIGRQITLNLYLWNVNTSWNSSLLGKTFTSLASRAFCSKPDNSDPVTQSQANKLPESNLTKVVFKYVCANDESRPFVPLITEVLETPRGNTYIAVRQRDDVTYVNLIDFCYSYLMQRKEDAESNNGERVSEISCIDASFFAERIRSIIDSAGDLLNESCMIRLLSQETEDCIRSSKMSGTGCKLTIDLDVLFDIRIWEKIASGDKHVLEIIVNELKKHGFDFTEDPVALRKIEEAVERAMTRTTNVIKLNLPVPAGKPDMSTTISWGKCAGLPILRTITPEIWRWARSRSEMLAAKNKKN</sequence>
<comment type="caution">
    <text evidence="1">The sequence shown here is derived from an EMBL/GenBank/DDBJ whole genome shotgun (WGS) entry which is preliminary data.</text>
</comment>
<gene>
    <name evidence="1" type="ORF">MKW94_004469</name>
</gene>
<evidence type="ECO:0000313" key="2">
    <source>
        <dbReference type="Proteomes" id="UP001177140"/>
    </source>
</evidence>
<dbReference type="AlphaFoldDB" id="A0AA41VA06"/>